<dbReference type="OrthoDB" id="1028014at2759"/>
<comment type="caution">
    <text evidence="3">The sequence shown here is derived from an EMBL/GenBank/DDBJ whole genome shotgun (WGS) entry which is preliminary data.</text>
</comment>
<dbReference type="Pfam" id="PF00856">
    <property type="entry name" value="SET"/>
    <property type="match status" value="1"/>
</dbReference>
<dbReference type="CDD" id="cd20071">
    <property type="entry name" value="SET_SMYD"/>
    <property type="match status" value="1"/>
</dbReference>
<sequence>MATTTNAKNSRHHVEVSRREIEFPRWCASSHADEMRGLLSASSSERSPPAKILKPMSLSQVSRRHRKPHTADRHSCLAAPYAPTDPRTARYFELVISKSDAPVVCGFAGKLKGKAIYADRDLRKNEEIWTEAPYLGMQHELSKRLVPSCQYCFVPLIADYQKQWKEMVAAWNEFHQHAPKDDGAHAIPPHEVREEDLEAVLQRLHVDRRQCGFMGPVVQCVCGDQYCSRLCQTRAYHEFHAILCPREDAFSSMNEFLRHTQQTNDIFFIAAKVIARVLSRYLITQDLVKAREPMDMFYKKPWWEVVMIEKQVQQHSSPQHRSDQLPSPLRGRRRVRGRQDADEEMDQTDTSSSGSSVNLKDLLVSTHQLLLDALDSNLVALDREDQLHGHSVDEIWTNCASILSFEFFAAQLGLFEMNNIHVEIDHPFQALTEILDPESGNAIDENATSMSADDRILFERVHAVLSFAAAKRVAQEMAARDRDRDAMQVTESNGSDDLNRRNSTSSSGSSSSDASLELLHGFPSIDGTALFPIICTMNHSCDPNCTVLYTRNGDAHVVAVRDIKQGEELCICYIDVDQDVRDREDLLREYRFRCLCPRCSFERRQLRGTGGDVAMDDEDQITL</sequence>
<dbReference type="PROSITE" id="PS50280">
    <property type="entry name" value="SET"/>
    <property type="match status" value="1"/>
</dbReference>
<dbReference type="Gene3D" id="2.170.270.10">
    <property type="entry name" value="SET domain"/>
    <property type="match status" value="1"/>
</dbReference>
<protein>
    <recommendedName>
        <fullName evidence="2">SET domain-containing protein</fullName>
    </recommendedName>
</protein>
<name>A0A8K1FG80_PYTOL</name>
<evidence type="ECO:0000259" key="2">
    <source>
        <dbReference type="PROSITE" id="PS50280"/>
    </source>
</evidence>
<feature type="compositionally biased region" description="Low complexity" evidence="1">
    <location>
        <begin position="503"/>
        <end position="513"/>
    </location>
</feature>
<feature type="region of interest" description="Disordered" evidence="1">
    <location>
        <begin position="314"/>
        <end position="355"/>
    </location>
</feature>
<dbReference type="InterPro" id="IPR001214">
    <property type="entry name" value="SET_dom"/>
</dbReference>
<dbReference type="PANTHER" id="PTHR47436">
    <property type="entry name" value="HISTONE-LYSINE N-METHYLTRANSFERASE ATXR2"/>
    <property type="match status" value="1"/>
</dbReference>
<dbReference type="AlphaFoldDB" id="A0A8K1FG80"/>
<evidence type="ECO:0000313" key="4">
    <source>
        <dbReference type="Proteomes" id="UP000794436"/>
    </source>
</evidence>
<gene>
    <name evidence="3" type="ORF">Poli38472_004798</name>
</gene>
<evidence type="ECO:0000313" key="3">
    <source>
        <dbReference type="EMBL" id="TMW59729.1"/>
    </source>
</evidence>
<evidence type="ECO:0000256" key="1">
    <source>
        <dbReference type="SAM" id="MobiDB-lite"/>
    </source>
</evidence>
<dbReference type="Proteomes" id="UP000794436">
    <property type="component" value="Unassembled WGS sequence"/>
</dbReference>
<dbReference type="SMART" id="SM00317">
    <property type="entry name" value="SET"/>
    <property type="match status" value="1"/>
</dbReference>
<dbReference type="EMBL" id="SPLM01000109">
    <property type="protein sequence ID" value="TMW59729.1"/>
    <property type="molecule type" value="Genomic_DNA"/>
</dbReference>
<dbReference type="PANTHER" id="PTHR47436:SF1">
    <property type="entry name" value="SET DOMAIN-CONTAINING PROTEIN"/>
    <property type="match status" value="1"/>
</dbReference>
<organism evidence="3 4">
    <name type="scientific">Pythium oligandrum</name>
    <name type="common">Mycoparasitic fungus</name>
    <dbReference type="NCBI Taxonomy" id="41045"/>
    <lineage>
        <taxon>Eukaryota</taxon>
        <taxon>Sar</taxon>
        <taxon>Stramenopiles</taxon>
        <taxon>Oomycota</taxon>
        <taxon>Peronosporomycetes</taxon>
        <taxon>Pythiales</taxon>
        <taxon>Pythiaceae</taxon>
        <taxon>Pythium</taxon>
    </lineage>
</organism>
<feature type="domain" description="SET" evidence="2">
    <location>
        <begin position="92"/>
        <end position="574"/>
    </location>
</feature>
<accession>A0A8K1FG80</accession>
<dbReference type="GO" id="GO:0008168">
    <property type="term" value="F:methyltransferase activity"/>
    <property type="evidence" value="ECO:0007669"/>
    <property type="project" value="InterPro"/>
</dbReference>
<dbReference type="SUPFAM" id="SSF82199">
    <property type="entry name" value="SET domain"/>
    <property type="match status" value="1"/>
</dbReference>
<reference evidence="3" key="1">
    <citation type="submission" date="2019-03" db="EMBL/GenBank/DDBJ databases">
        <title>Long read genome sequence of the mycoparasitic Pythium oligandrum ATCC 38472 isolated from sugarbeet rhizosphere.</title>
        <authorList>
            <person name="Gaulin E."/>
        </authorList>
    </citation>
    <scope>NUCLEOTIDE SEQUENCE</scope>
    <source>
        <strain evidence="3">ATCC 38472_TT</strain>
    </source>
</reference>
<dbReference type="InterPro" id="IPR046341">
    <property type="entry name" value="SET_dom_sf"/>
</dbReference>
<dbReference type="InterPro" id="IPR044237">
    <property type="entry name" value="ATXR2-like"/>
</dbReference>
<proteinExistence type="predicted"/>
<feature type="region of interest" description="Disordered" evidence="1">
    <location>
        <begin position="479"/>
        <end position="513"/>
    </location>
</feature>
<keyword evidence="4" id="KW-1185">Reference proteome</keyword>